<dbReference type="PaxDb" id="880073-Calab_1659"/>
<dbReference type="STRING" id="880073.Cabys_387"/>
<dbReference type="AlphaFoldDB" id="H1XRR7"/>
<name>H1XRR7_CALAY</name>
<evidence type="ECO:0000313" key="2">
    <source>
        <dbReference type="EMBL" id="EHO41277.1"/>
    </source>
</evidence>
<proteinExistence type="predicted"/>
<dbReference type="EMBL" id="CM001402">
    <property type="protein sequence ID" value="EHO41277.1"/>
    <property type="molecule type" value="Genomic_DNA"/>
</dbReference>
<dbReference type="HOGENOM" id="CLU_1292442_0_0_0"/>
<reference evidence="1 4" key="2">
    <citation type="submission" date="2016-11" db="EMBL/GenBank/DDBJ databases">
        <title>Genomic analysis of Caldithrix abyssi and proposal of a novel bacterial phylum Caldithrichaeota.</title>
        <authorList>
            <person name="Kublanov I."/>
            <person name="Sigalova O."/>
            <person name="Gavrilov S."/>
            <person name="Lebedinsky A."/>
            <person name="Ivanova N."/>
            <person name="Daum C."/>
            <person name="Reddy T."/>
            <person name="Klenk H.P."/>
            <person name="Goker M."/>
            <person name="Reva O."/>
            <person name="Miroshnichenko M."/>
            <person name="Kyprides N."/>
            <person name="Woyke T."/>
            <person name="Gelfand M."/>
        </authorList>
    </citation>
    <scope>NUCLEOTIDE SEQUENCE [LARGE SCALE GENOMIC DNA]</scope>
    <source>
        <strain evidence="1 4">LF13</strain>
    </source>
</reference>
<dbReference type="PANTHER" id="PTHR35866">
    <property type="entry name" value="PUTATIVE-RELATED"/>
    <property type="match status" value="1"/>
</dbReference>
<protein>
    <recommendedName>
        <fullName evidence="5">YkgJ family cysteine cluster protein</fullName>
    </recommendedName>
</protein>
<dbReference type="InParanoid" id="H1XRR7"/>
<sequence length="213" mass="24521">MADDFPIIEKTFAFRCTQCADCCTGDQTVFLNLFDLYKMAQYLQLNHTALLFSKKIVALKKDTQNDVYRPVIRFKSRPFKFCPFLINEWGENGKITGWCRLHPRHKPLVCSLAPVGVRFDAAEDSLQFLLVPPTDRCPGLKEAPVQILEEYLAPYQQEIAFQNLFFKVLECVKSNGWSAAQFQHNLYAFSLQKPFAETLEDILRVHCGTDRIS</sequence>
<dbReference type="Proteomes" id="UP000004671">
    <property type="component" value="Chromosome"/>
</dbReference>
<dbReference type="KEGG" id="caby:Cabys_387"/>
<organism evidence="2 3">
    <name type="scientific">Caldithrix abyssi DSM 13497</name>
    <dbReference type="NCBI Taxonomy" id="880073"/>
    <lineage>
        <taxon>Bacteria</taxon>
        <taxon>Pseudomonadati</taxon>
        <taxon>Calditrichota</taxon>
        <taxon>Calditrichia</taxon>
        <taxon>Calditrichales</taxon>
        <taxon>Calditrichaceae</taxon>
        <taxon>Caldithrix</taxon>
    </lineage>
</organism>
<dbReference type="OrthoDB" id="9810361at2"/>
<evidence type="ECO:0008006" key="5">
    <source>
        <dbReference type="Google" id="ProtNLM"/>
    </source>
</evidence>
<dbReference type="PANTHER" id="PTHR35866:SF1">
    <property type="entry name" value="YKGJ FAMILY CYSTEINE CLUSTER PROTEIN"/>
    <property type="match status" value="1"/>
</dbReference>
<keyword evidence="3" id="KW-1185">Reference proteome</keyword>
<evidence type="ECO:0000313" key="3">
    <source>
        <dbReference type="Proteomes" id="UP000004671"/>
    </source>
</evidence>
<accession>H1XRR7</accession>
<dbReference type="Proteomes" id="UP000183868">
    <property type="component" value="Chromosome"/>
</dbReference>
<evidence type="ECO:0000313" key="1">
    <source>
        <dbReference type="EMBL" id="APF17138.1"/>
    </source>
</evidence>
<gene>
    <name evidence="1" type="ORF">Cabys_387</name>
    <name evidence="2" type="ORF">Calab_1659</name>
</gene>
<evidence type="ECO:0000313" key="4">
    <source>
        <dbReference type="Proteomes" id="UP000183868"/>
    </source>
</evidence>
<dbReference type="EMBL" id="CP018099">
    <property type="protein sequence ID" value="APF17138.1"/>
    <property type="molecule type" value="Genomic_DNA"/>
</dbReference>
<reference evidence="2 3" key="1">
    <citation type="submission" date="2011-09" db="EMBL/GenBank/DDBJ databases">
        <title>The permanent draft genome of Caldithrix abyssi DSM 13497.</title>
        <authorList>
            <consortium name="US DOE Joint Genome Institute (JGI-PGF)"/>
            <person name="Lucas S."/>
            <person name="Han J."/>
            <person name="Lapidus A."/>
            <person name="Bruce D."/>
            <person name="Goodwin L."/>
            <person name="Pitluck S."/>
            <person name="Peters L."/>
            <person name="Kyrpides N."/>
            <person name="Mavromatis K."/>
            <person name="Ivanova N."/>
            <person name="Mikhailova N."/>
            <person name="Chertkov O."/>
            <person name="Detter J.C."/>
            <person name="Tapia R."/>
            <person name="Han C."/>
            <person name="Land M."/>
            <person name="Hauser L."/>
            <person name="Markowitz V."/>
            <person name="Cheng J.-F."/>
            <person name="Hugenholtz P."/>
            <person name="Woyke T."/>
            <person name="Wu D."/>
            <person name="Spring S."/>
            <person name="Brambilla E."/>
            <person name="Klenk H.-P."/>
            <person name="Eisen J.A."/>
        </authorList>
    </citation>
    <scope>NUCLEOTIDE SEQUENCE [LARGE SCALE GENOMIC DNA]</scope>
    <source>
        <strain evidence="2 3">DSM 13497</strain>
    </source>
</reference>
<dbReference type="RefSeq" id="WP_006928371.1">
    <property type="nucleotide sequence ID" value="NZ_CM001402.1"/>
</dbReference>